<dbReference type="AlphaFoldDB" id="A0AAV1ZEY0"/>
<gene>
    <name evidence="1" type="ORF">LARSCL_LOCUS4541</name>
</gene>
<reference evidence="1 2" key="1">
    <citation type="submission" date="2024-04" db="EMBL/GenBank/DDBJ databases">
        <authorList>
            <person name="Rising A."/>
            <person name="Reimegard J."/>
            <person name="Sonavane S."/>
            <person name="Akerstrom W."/>
            <person name="Nylinder S."/>
            <person name="Hedman E."/>
            <person name="Kallberg Y."/>
        </authorList>
    </citation>
    <scope>NUCLEOTIDE SEQUENCE [LARGE SCALE GENOMIC DNA]</scope>
</reference>
<dbReference type="Proteomes" id="UP001497382">
    <property type="component" value="Unassembled WGS sequence"/>
</dbReference>
<proteinExistence type="predicted"/>
<organism evidence="1 2">
    <name type="scientific">Larinioides sclopetarius</name>
    <dbReference type="NCBI Taxonomy" id="280406"/>
    <lineage>
        <taxon>Eukaryota</taxon>
        <taxon>Metazoa</taxon>
        <taxon>Ecdysozoa</taxon>
        <taxon>Arthropoda</taxon>
        <taxon>Chelicerata</taxon>
        <taxon>Arachnida</taxon>
        <taxon>Araneae</taxon>
        <taxon>Araneomorphae</taxon>
        <taxon>Entelegynae</taxon>
        <taxon>Araneoidea</taxon>
        <taxon>Araneidae</taxon>
        <taxon>Larinioides</taxon>
    </lineage>
</organism>
<name>A0AAV1ZEY0_9ARAC</name>
<keyword evidence="2" id="KW-1185">Reference proteome</keyword>
<comment type="caution">
    <text evidence="1">The sequence shown here is derived from an EMBL/GenBank/DDBJ whole genome shotgun (WGS) entry which is preliminary data.</text>
</comment>
<accession>A0AAV1ZEY0</accession>
<evidence type="ECO:0000313" key="1">
    <source>
        <dbReference type="EMBL" id="CAL1269048.1"/>
    </source>
</evidence>
<evidence type="ECO:0000313" key="2">
    <source>
        <dbReference type="Proteomes" id="UP001497382"/>
    </source>
</evidence>
<sequence length="259" mass="30359">MGLLYACLFRRRQIEGTHRANQIKEPPLGGSSRRNNGPPECVVPWRIVRLPLCHRRIVMIWNKFSLSQIQEDLHCFWACSPYSLRLRVDPIELLNKPHTGWSPKGHYQTLPNTSPSKEVRPVIGMKFTKPYTITLPTREVRLRLHIRWLLIHVVVSPMGHIWEYEDEKAVFRRACFCLFCASIIETNEGNPVERKAGSRYITYIRMDKDRDRESWVSIKSKKRGKTIPPFLLKDLEGNSLIWCLVRFDYGKQHNAAREP</sequence>
<dbReference type="EMBL" id="CAXIEN010000037">
    <property type="protein sequence ID" value="CAL1269048.1"/>
    <property type="molecule type" value="Genomic_DNA"/>
</dbReference>
<protein>
    <submittedName>
        <fullName evidence="1">Uncharacterized protein</fullName>
    </submittedName>
</protein>